<dbReference type="EMBL" id="AGBA01000009">
    <property type="protein sequence ID" value="EGY78325.1"/>
    <property type="molecule type" value="Genomic_DNA"/>
</dbReference>
<gene>
    <name evidence="13" type="primary">pcaT</name>
    <name evidence="13" type="ORF">HMPREF9153_0908</name>
</gene>
<dbReference type="Gene3D" id="1.20.1250.20">
    <property type="entry name" value="MFS general substrate transporter like domains"/>
    <property type="match status" value="1"/>
</dbReference>
<dbReference type="PROSITE" id="PS00217">
    <property type="entry name" value="SUGAR_TRANSPORT_2"/>
    <property type="match status" value="1"/>
</dbReference>
<evidence type="ECO:0000256" key="7">
    <source>
        <dbReference type="ARBA" id="ARBA00022989"/>
    </source>
</evidence>
<feature type="transmembrane region" description="Helical" evidence="11">
    <location>
        <begin position="361"/>
        <end position="384"/>
    </location>
</feature>
<feature type="transmembrane region" description="Helical" evidence="11">
    <location>
        <begin position="211"/>
        <end position="231"/>
    </location>
</feature>
<evidence type="ECO:0000256" key="9">
    <source>
        <dbReference type="ARBA" id="ARBA00058957"/>
    </source>
</evidence>
<accession>G4CWK1</accession>
<feature type="transmembrane region" description="Helical" evidence="11">
    <location>
        <begin position="112"/>
        <end position="130"/>
    </location>
</feature>
<dbReference type="PATRIC" id="fig|997355.3.peg.887"/>
<evidence type="ECO:0000256" key="2">
    <source>
        <dbReference type="ARBA" id="ARBA00022448"/>
    </source>
</evidence>
<keyword evidence="14" id="KW-1185">Reference proteome</keyword>
<evidence type="ECO:0000256" key="5">
    <source>
        <dbReference type="ARBA" id="ARBA00022692"/>
    </source>
</evidence>
<dbReference type="PANTHER" id="PTHR43528">
    <property type="entry name" value="ALPHA-KETOGLUTARATE PERMEASE"/>
    <property type="match status" value="1"/>
</dbReference>
<evidence type="ECO:0000313" key="14">
    <source>
        <dbReference type="Proteomes" id="UP000005332"/>
    </source>
</evidence>
<dbReference type="HOGENOM" id="CLU_001265_39_0_11"/>
<dbReference type="InterPro" id="IPR020846">
    <property type="entry name" value="MFS_dom"/>
</dbReference>
<keyword evidence="6" id="KW-0769">Symport</keyword>
<feature type="transmembrane region" description="Helical" evidence="11">
    <location>
        <begin position="80"/>
        <end position="100"/>
    </location>
</feature>
<evidence type="ECO:0000256" key="11">
    <source>
        <dbReference type="SAM" id="Phobius"/>
    </source>
</evidence>
<reference evidence="13 14" key="1">
    <citation type="submission" date="2011-06" db="EMBL/GenBank/DDBJ databases">
        <authorList>
            <person name="Muzny D."/>
            <person name="Qin X."/>
            <person name="Deng J."/>
            <person name="Jiang H."/>
            <person name="Liu Y."/>
            <person name="Qu J."/>
            <person name="Song X.-Z."/>
            <person name="Zhang L."/>
            <person name="Thornton R."/>
            <person name="Coyle M."/>
            <person name="Francisco L."/>
            <person name="Jackson L."/>
            <person name="Javaid M."/>
            <person name="Korchina V."/>
            <person name="Kovar C."/>
            <person name="Mata R."/>
            <person name="Mathew T."/>
            <person name="Ngo R."/>
            <person name="Nguyen L."/>
            <person name="Nguyen N."/>
            <person name="Okwuonu G."/>
            <person name="Ongeri F."/>
            <person name="Pham C."/>
            <person name="Simmons D."/>
            <person name="Wilczek-Boney K."/>
            <person name="Hale W."/>
            <person name="Jakkamsetti A."/>
            <person name="Pham P."/>
            <person name="Ruth R."/>
            <person name="San Lucas F."/>
            <person name="Warren J."/>
            <person name="Zhang J."/>
            <person name="Zhao Z."/>
            <person name="Zhou C."/>
            <person name="Zhu D."/>
            <person name="Lee S."/>
            <person name="Bess C."/>
            <person name="Blankenburg K."/>
            <person name="Forbes L."/>
            <person name="Fu Q."/>
            <person name="Gubbala S."/>
            <person name="Hirani K."/>
            <person name="Jayaseelan J.C."/>
            <person name="Lara F."/>
            <person name="Munidasa M."/>
            <person name="Palculict T."/>
            <person name="Patil S."/>
            <person name="Pu L.-L."/>
            <person name="Saada N."/>
            <person name="Tang L."/>
            <person name="Weissenberger G."/>
            <person name="Zhu Y."/>
            <person name="Hemphill L."/>
            <person name="Shang Y."/>
            <person name="Youmans B."/>
            <person name="Ayvaz T."/>
            <person name="Ross M."/>
            <person name="Santibanez J."/>
            <person name="Aqrawi P."/>
            <person name="Gross S."/>
            <person name="Joshi V."/>
            <person name="Fowler G."/>
            <person name="Nazareth L."/>
            <person name="Reid J."/>
            <person name="Worley K."/>
            <person name="Petrosino J."/>
            <person name="Highlander S."/>
            <person name="Gibbs R."/>
        </authorList>
    </citation>
    <scope>NUCLEOTIDE SEQUENCE [LARGE SCALE GENOMIC DNA]</scope>
    <source>
        <strain evidence="13 14">ATCC 25577</strain>
    </source>
</reference>
<evidence type="ECO:0000259" key="12">
    <source>
        <dbReference type="PROSITE" id="PS50850"/>
    </source>
</evidence>
<feature type="transmembrane region" description="Helical" evidence="11">
    <location>
        <begin position="429"/>
        <end position="448"/>
    </location>
</feature>
<dbReference type="Pfam" id="PF00083">
    <property type="entry name" value="Sugar_tr"/>
    <property type="match status" value="1"/>
</dbReference>
<evidence type="ECO:0000256" key="6">
    <source>
        <dbReference type="ARBA" id="ARBA00022847"/>
    </source>
</evidence>
<dbReference type="SUPFAM" id="SSF103473">
    <property type="entry name" value="MFS general substrate transporter"/>
    <property type="match status" value="1"/>
</dbReference>
<comment type="function">
    <text evidence="9">Uptake of alpha-ketoglutarate across the boundary membrane with the concomitant import of a cation (symport system).</text>
</comment>
<dbReference type="GO" id="GO:0015293">
    <property type="term" value="F:symporter activity"/>
    <property type="evidence" value="ECO:0007669"/>
    <property type="project" value="UniProtKB-KW"/>
</dbReference>
<proteinExistence type="predicted"/>
<dbReference type="GO" id="GO:0005886">
    <property type="term" value="C:plasma membrane"/>
    <property type="evidence" value="ECO:0007669"/>
    <property type="project" value="UniProtKB-SubCell"/>
</dbReference>
<dbReference type="AlphaFoldDB" id="G4CWK1"/>
<comment type="caution">
    <text evidence="13">The sequence shown here is derived from an EMBL/GenBank/DDBJ whole genome shotgun (WGS) entry which is preliminary data.</text>
</comment>
<feature type="transmembrane region" description="Helical" evidence="11">
    <location>
        <begin position="268"/>
        <end position="286"/>
    </location>
</feature>
<comment type="subcellular location">
    <subcellularLocation>
        <location evidence="1">Cell inner membrane</location>
        <topology evidence="1">Multi-pass membrane protein</topology>
    </subcellularLocation>
</comment>
<name>G4CWK1_9ACTN</name>
<dbReference type="FunFam" id="1.20.1250.20:FF:000095">
    <property type="entry name" value="Alpha-ketoglutarate permease"/>
    <property type="match status" value="1"/>
</dbReference>
<feature type="transmembrane region" description="Helical" evidence="11">
    <location>
        <begin position="306"/>
        <end position="326"/>
    </location>
</feature>
<evidence type="ECO:0000256" key="10">
    <source>
        <dbReference type="ARBA" id="ARBA00069296"/>
    </source>
</evidence>
<feature type="transmembrane region" description="Helical" evidence="11">
    <location>
        <begin position="396"/>
        <end position="417"/>
    </location>
</feature>
<feature type="transmembrane region" description="Helical" evidence="11">
    <location>
        <begin position="335"/>
        <end position="355"/>
    </location>
</feature>
<dbReference type="InterPro" id="IPR005829">
    <property type="entry name" value="Sugar_transporter_CS"/>
</dbReference>
<keyword evidence="7 11" id="KW-1133">Transmembrane helix</keyword>
<keyword evidence="3" id="KW-1003">Cell membrane</keyword>
<feature type="transmembrane region" description="Helical" evidence="11">
    <location>
        <begin position="136"/>
        <end position="156"/>
    </location>
</feature>
<keyword evidence="8 11" id="KW-0472">Membrane</keyword>
<evidence type="ECO:0000256" key="1">
    <source>
        <dbReference type="ARBA" id="ARBA00004429"/>
    </source>
</evidence>
<dbReference type="InterPro" id="IPR051084">
    <property type="entry name" value="H+-coupled_symporters"/>
</dbReference>
<evidence type="ECO:0000256" key="8">
    <source>
        <dbReference type="ARBA" id="ARBA00023136"/>
    </source>
</evidence>
<dbReference type="InterPro" id="IPR005828">
    <property type="entry name" value="MFS_sugar_transport-like"/>
</dbReference>
<dbReference type="Proteomes" id="UP000005332">
    <property type="component" value="Unassembled WGS sequence"/>
</dbReference>
<feature type="domain" description="Major facilitator superfamily (MFS) profile" evidence="12">
    <location>
        <begin position="41"/>
        <end position="452"/>
    </location>
</feature>
<feature type="transmembrane region" description="Helical" evidence="11">
    <location>
        <begin position="177"/>
        <end position="199"/>
    </location>
</feature>
<evidence type="ECO:0000256" key="3">
    <source>
        <dbReference type="ARBA" id="ARBA00022475"/>
    </source>
</evidence>
<evidence type="ECO:0000313" key="13">
    <source>
        <dbReference type="EMBL" id="EGY78325.1"/>
    </source>
</evidence>
<sequence length="476" mass="52587">MSHFSSIYGIVPITMPKEAPTVASETQLVREEHSLGRAALNTLKGCLGNLVEWYDVYTYTVFATYFQNQFFSPEDKNSRIYVYAVFAITFLMRPLGSWFFGRWADRHGRRSALTFSVLVMAFASLVVAILPSRDQIGMWAAALLIICRIVQGFATGGEYGTSATYMSEAAVPNRRGFLSSFQYVTLVGGQVIAQAVLLIETATLTHDQIATWGWRIAFGIGGLAAVVVLWMRRTMDESLTEEHLENIRTGLDRDSGTMRTLLVDHWQPLLLVFLITMGGTVCFYTYSVNAPAIVKSTFKEQAMTATTVNLIALIFLMCLQPVGGLISDKIGRKPLLVFFGVGAICYTWVLITFLPKATNPFGAFGLLFVGYIILTGYTSINALVKSELFPAKIRALGVGLGYGLANSCFGGTAPLIYEAFKEHGNVTWFIVYVTTLTFISTLIYVFGLKNKTATHLDHEQGHAWTHNDETPPPAAR</sequence>
<dbReference type="PROSITE" id="PS50850">
    <property type="entry name" value="MFS"/>
    <property type="match status" value="1"/>
</dbReference>
<dbReference type="InterPro" id="IPR036259">
    <property type="entry name" value="MFS_trans_sf"/>
</dbReference>
<organism evidence="13 14">
    <name type="scientific">Cutibacterium avidum ATCC 25577</name>
    <dbReference type="NCBI Taxonomy" id="997355"/>
    <lineage>
        <taxon>Bacteria</taxon>
        <taxon>Bacillati</taxon>
        <taxon>Actinomycetota</taxon>
        <taxon>Actinomycetes</taxon>
        <taxon>Propionibacteriales</taxon>
        <taxon>Propionibacteriaceae</taxon>
        <taxon>Cutibacterium</taxon>
    </lineage>
</organism>
<dbReference type="PANTHER" id="PTHR43528:SF1">
    <property type="entry name" value="ALPHA-KETOGLUTARATE PERMEASE"/>
    <property type="match status" value="1"/>
</dbReference>
<keyword evidence="2" id="KW-0813">Transport</keyword>
<dbReference type="PROSITE" id="PS00216">
    <property type="entry name" value="SUGAR_TRANSPORT_1"/>
    <property type="match status" value="1"/>
</dbReference>
<evidence type="ECO:0000256" key="4">
    <source>
        <dbReference type="ARBA" id="ARBA00022519"/>
    </source>
</evidence>
<protein>
    <recommendedName>
        <fullName evidence="10">Alpha-ketoglutarate permease</fullName>
    </recommendedName>
</protein>
<keyword evidence="5 11" id="KW-0812">Transmembrane</keyword>
<keyword evidence="4" id="KW-0997">Cell inner membrane</keyword>
<dbReference type="CDD" id="cd17367">
    <property type="entry name" value="MFS_KgtP"/>
    <property type="match status" value="1"/>
</dbReference>